<dbReference type="GO" id="GO:0003677">
    <property type="term" value="F:DNA binding"/>
    <property type="evidence" value="ECO:0007669"/>
    <property type="project" value="UniProtKB-UniRule"/>
</dbReference>
<dbReference type="EMBL" id="MU003838">
    <property type="protein sequence ID" value="KAF2717721.1"/>
    <property type="molecule type" value="Genomic_DNA"/>
</dbReference>
<reference evidence="4" key="1">
    <citation type="journal article" date="2020" name="Stud. Mycol.">
        <title>101 Dothideomycetes genomes: a test case for predicting lifestyles and emergence of pathogens.</title>
        <authorList>
            <person name="Haridas S."/>
            <person name="Albert R."/>
            <person name="Binder M."/>
            <person name="Bloem J."/>
            <person name="Labutti K."/>
            <person name="Salamov A."/>
            <person name="Andreopoulos B."/>
            <person name="Baker S."/>
            <person name="Barry K."/>
            <person name="Bills G."/>
            <person name="Bluhm B."/>
            <person name="Cannon C."/>
            <person name="Castanera R."/>
            <person name="Culley D."/>
            <person name="Daum C."/>
            <person name="Ezra D."/>
            <person name="Gonzalez J."/>
            <person name="Henrissat B."/>
            <person name="Kuo A."/>
            <person name="Liang C."/>
            <person name="Lipzen A."/>
            <person name="Lutzoni F."/>
            <person name="Magnuson J."/>
            <person name="Mondo S."/>
            <person name="Nolan M."/>
            <person name="Ohm R."/>
            <person name="Pangilinan J."/>
            <person name="Park H.-J."/>
            <person name="Ramirez L."/>
            <person name="Alfaro M."/>
            <person name="Sun H."/>
            <person name="Tritt A."/>
            <person name="Yoshinaga Y."/>
            <person name="Zwiers L.-H."/>
            <person name="Turgeon B."/>
            <person name="Goodwin S."/>
            <person name="Spatafora J."/>
            <person name="Crous P."/>
            <person name="Grigoriev I."/>
        </authorList>
    </citation>
    <scope>NUCLEOTIDE SEQUENCE</scope>
    <source>
        <strain evidence="4">CBS 116435</strain>
    </source>
</reference>
<protein>
    <recommendedName>
        <fullName evidence="3">HMG box domain-containing protein</fullName>
    </recommendedName>
</protein>
<feature type="DNA-binding region" description="HMG box" evidence="1">
    <location>
        <begin position="251"/>
        <end position="316"/>
    </location>
</feature>
<evidence type="ECO:0000313" key="4">
    <source>
        <dbReference type="EMBL" id="KAF2717721.1"/>
    </source>
</evidence>
<sequence length="329" mass="36756">MLGRCVTVAVRCSASTRLHSTSTATTTAYSRVQLQCLYQPALRSFSVYARHSDSSVAAGKSTKVKKVSKPKTAAKPKKKPAASKGGKPKTAPKKPVKKVLTDEEKIARKEKRAVSAEAEKIKQLKKAALDTPKLPTGHGGSAWQAFYGAQMKEHWSVTTRDENTTTLKEAATEAARKFQDVKRDPVQLEHWTKIAEEHKLAVESELRKWLETKSVEELLAANQARAILRRKLKTKNAHVKYASLKDDRIEIKRPGNAFSLFVTDMYSSGEIRGVSKETGLELSKRWRELPSSEKEKYQHEGEGARKKYVEDYKVLYGKPPPGHKQVATS</sequence>
<dbReference type="AlphaFoldDB" id="A0A9P4ULW0"/>
<feature type="domain" description="HMG box" evidence="3">
    <location>
        <begin position="251"/>
        <end position="316"/>
    </location>
</feature>
<dbReference type="Gene3D" id="1.10.30.10">
    <property type="entry name" value="High mobility group box domain"/>
    <property type="match status" value="1"/>
</dbReference>
<accession>A0A9P4ULW0</accession>
<keyword evidence="1" id="KW-0238">DNA-binding</keyword>
<keyword evidence="1" id="KW-0539">Nucleus</keyword>
<dbReference type="SUPFAM" id="SSF47095">
    <property type="entry name" value="HMG-box"/>
    <property type="match status" value="1"/>
</dbReference>
<dbReference type="PROSITE" id="PS50118">
    <property type="entry name" value="HMG_BOX_2"/>
    <property type="match status" value="1"/>
</dbReference>
<feature type="region of interest" description="Disordered" evidence="2">
    <location>
        <begin position="58"/>
        <end position="98"/>
    </location>
</feature>
<dbReference type="OrthoDB" id="1919336at2759"/>
<dbReference type="InterPro" id="IPR036910">
    <property type="entry name" value="HMG_box_dom_sf"/>
</dbReference>
<proteinExistence type="predicted"/>
<evidence type="ECO:0000256" key="1">
    <source>
        <dbReference type="PROSITE-ProRule" id="PRU00267"/>
    </source>
</evidence>
<comment type="caution">
    <text evidence="4">The sequence shown here is derived from an EMBL/GenBank/DDBJ whole genome shotgun (WGS) entry which is preliminary data.</text>
</comment>
<organism evidence="4 5">
    <name type="scientific">Polychaeton citri CBS 116435</name>
    <dbReference type="NCBI Taxonomy" id="1314669"/>
    <lineage>
        <taxon>Eukaryota</taxon>
        <taxon>Fungi</taxon>
        <taxon>Dikarya</taxon>
        <taxon>Ascomycota</taxon>
        <taxon>Pezizomycotina</taxon>
        <taxon>Dothideomycetes</taxon>
        <taxon>Dothideomycetidae</taxon>
        <taxon>Capnodiales</taxon>
        <taxon>Capnodiaceae</taxon>
        <taxon>Polychaeton</taxon>
    </lineage>
</organism>
<keyword evidence="5" id="KW-1185">Reference proteome</keyword>
<name>A0A9P4ULW0_9PEZI</name>
<dbReference type="Proteomes" id="UP000799441">
    <property type="component" value="Unassembled WGS sequence"/>
</dbReference>
<feature type="compositionally biased region" description="Basic residues" evidence="2">
    <location>
        <begin position="62"/>
        <end position="97"/>
    </location>
</feature>
<dbReference type="SMART" id="SM00398">
    <property type="entry name" value="HMG"/>
    <property type="match status" value="1"/>
</dbReference>
<evidence type="ECO:0000313" key="5">
    <source>
        <dbReference type="Proteomes" id="UP000799441"/>
    </source>
</evidence>
<dbReference type="GO" id="GO:0005634">
    <property type="term" value="C:nucleus"/>
    <property type="evidence" value="ECO:0007669"/>
    <property type="project" value="UniProtKB-UniRule"/>
</dbReference>
<evidence type="ECO:0000256" key="2">
    <source>
        <dbReference type="SAM" id="MobiDB-lite"/>
    </source>
</evidence>
<dbReference type="InterPro" id="IPR009071">
    <property type="entry name" value="HMG_box_dom"/>
</dbReference>
<evidence type="ECO:0000259" key="3">
    <source>
        <dbReference type="PROSITE" id="PS50118"/>
    </source>
</evidence>
<gene>
    <name evidence="4" type="ORF">K431DRAFT_315564</name>
</gene>